<dbReference type="AlphaFoldDB" id="F2UG55"/>
<dbReference type="RefSeq" id="XP_004991940.1">
    <property type="nucleotide sequence ID" value="XM_004991883.1"/>
</dbReference>
<evidence type="ECO:0000256" key="1">
    <source>
        <dbReference type="SAM" id="MobiDB-lite"/>
    </source>
</evidence>
<dbReference type="InParanoid" id="F2UG55"/>
<feature type="region of interest" description="Disordered" evidence="1">
    <location>
        <begin position="41"/>
        <end position="121"/>
    </location>
</feature>
<feature type="compositionally biased region" description="Acidic residues" evidence="1">
    <location>
        <begin position="257"/>
        <end position="266"/>
    </location>
</feature>
<feature type="compositionally biased region" description="Polar residues" evidence="1">
    <location>
        <begin position="311"/>
        <end position="325"/>
    </location>
</feature>
<protein>
    <submittedName>
        <fullName evidence="2">Uncharacterized protein</fullName>
    </submittedName>
</protein>
<feature type="region of interest" description="Disordered" evidence="1">
    <location>
        <begin position="349"/>
        <end position="381"/>
    </location>
</feature>
<organism evidence="3">
    <name type="scientific">Salpingoeca rosetta (strain ATCC 50818 / BSB-021)</name>
    <dbReference type="NCBI Taxonomy" id="946362"/>
    <lineage>
        <taxon>Eukaryota</taxon>
        <taxon>Choanoflagellata</taxon>
        <taxon>Craspedida</taxon>
        <taxon>Salpingoecidae</taxon>
        <taxon>Salpingoeca</taxon>
    </lineage>
</organism>
<dbReference type="Proteomes" id="UP000007799">
    <property type="component" value="Unassembled WGS sequence"/>
</dbReference>
<accession>F2UG55</accession>
<feature type="region of interest" description="Disordered" evidence="1">
    <location>
        <begin position="138"/>
        <end position="334"/>
    </location>
</feature>
<evidence type="ECO:0000313" key="3">
    <source>
        <dbReference type="Proteomes" id="UP000007799"/>
    </source>
</evidence>
<proteinExistence type="predicted"/>
<evidence type="ECO:0000313" key="2">
    <source>
        <dbReference type="EMBL" id="EGD75483.1"/>
    </source>
</evidence>
<dbReference type="KEGG" id="sre:PTSG_06557"/>
<feature type="compositionally biased region" description="Low complexity" evidence="1">
    <location>
        <begin position="203"/>
        <end position="219"/>
    </location>
</feature>
<keyword evidence="3" id="KW-1185">Reference proteome</keyword>
<reference evidence="2" key="1">
    <citation type="submission" date="2009-08" db="EMBL/GenBank/DDBJ databases">
        <title>Annotation of Salpingoeca rosetta.</title>
        <authorList>
            <consortium name="The Broad Institute Genome Sequencing Platform"/>
            <person name="Russ C."/>
            <person name="Cuomo C."/>
            <person name="Burger G."/>
            <person name="Gray M.W."/>
            <person name="Holland P.W.H."/>
            <person name="King N."/>
            <person name="Lang F.B.F."/>
            <person name="Roger A.J."/>
            <person name="Ruiz-Trillo I."/>
            <person name="Young S.K."/>
            <person name="Zeng Q."/>
            <person name="Gargeya S."/>
            <person name="Alvarado L."/>
            <person name="Berlin A."/>
            <person name="Chapman S.B."/>
            <person name="Chen Z."/>
            <person name="Freedman E."/>
            <person name="Gellesch M."/>
            <person name="Goldberg J."/>
            <person name="Griggs A."/>
            <person name="Gujja S."/>
            <person name="Heilman E."/>
            <person name="Heiman D."/>
            <person name="Howarth C."/>
            <person name="Mehta T."/>
            <person name="Neiman D."/>
            <person name="Pearson M."/>
            <person name="Roberts A."/>
            <person name="Saif S."/>
            <person name="Shea T."/>
            <person name="Shenoy N."/>
            <person name="Sisk P."/>
            <person name="Stolte C."/>
            <person name="Sykes S."/>
            <person name="White J."/>
            <person name="Yandava C."/>
            <person name="Haas B."/>
            <person name="Nusbaum C."/>
            <person name="Birren B."/>
        </authorList>
    </citation>
    <scope>NUCLEOTIDE SEQUENCE [LARGE SCALE GENOMIC DNA]</scope>
    <source>
        <strain evidence="2">ATCC 50818</strain>
    </source>
</reference>
<feature type="compositionally biased region" description="Low complexity" evidence="1">
    <location>
        <begin position="140"/>
        <end position="159"/>
    </location>
</feature>
<feature type="compositionally biased region" description="Low complexity" evidence="1">
    <location>
        <begin position="234"/>
        <end position="246"/>
    </location>
</feature>
<feature type="compositionally biased region" description="Basic residues" evidence="1">
    <location>
        <begin position="366"/>
        <end position="380"/>
    </location>
</feature>
<sequence>MALPGYRSPPMKRVHFNDNVQINVISPRGLGHSTTDFRKSLRASKGAVQPAGVKRREGSSSTAPRRALADVSNVRQPSARPFAFQRVKIKQRKQGNSRGPVPRVQTGTQASKPHPRQFTMASSRMLVYSKDKGNADTTVATKAPKASASEPSSASGSKPGMPWSKGSRWGERVVQRVRRRQSQQVQGEQPLPLDDSNKENESPAAAAQHGSSTAAPAPTEAREARRRSKRPWNSKSSHTSKSSPPTRVNNRSQKEEDKEEKEEKEDKEEKEKEQEEEKEDKEEEEKEEEEDKEEKEKEQEEEKEEKRDQRQQGGESSRRSAPTSTTEDDSADVDVLVLAPADSVIDRHTRAARAAAKAGVSSTARGQRRKGGRHGRRIRPHQVCCLLD</sequence>
<feature type="compositionally biased region" description="Acidic residues" evidence="1">
    <location>
        <begin position="276"/>
        <end position="293"/>
    </location>
</feature>
<dbReference type="GeneID" id="16072500"/>
<gene>
    <name evidence="2" type="ORF">PTSG_06557</name>
</gene>
<dbReference type="EMBL" id="GL832972">
    <property type="protein sequence ID" value="EGD75483.1"/>
    <property type="molecule type" value="Genomic_DNA"/>
</dbReference>
<feature type="compositionally biased region" description="Basic and acidic residues" evidence="1">
    <location>
        <begin position="294"/>
        <end position="310"/>
    </location>
</feature>
<name>F2UG55_SALR5</name>